<name>W1PFM6_AMBTC</name>
<comment type="subcellular location">
    <subcellularLocation>
        <location evidence="1">Membrane</location>
        <topology evidence="1">Single-pass type I membrane protein</topology>
    </subcellularLocation>
</comment>
<dbReference type="PROSITE" id="PS50011">
    <property type="entry name" value="PROTEIN_KINASE_DOM"/>
    <property type="match status" value="1"/>
</dbReference>
<evidence type="ECO:0000256" key="12">
    <source>
        <dbReference type="ARBA" id="ARBA00023170"/>
    </source>
</evidence>
<evidence type="ECO:0000256" key="7">
    <source>
        <dbReference type="ARBA" id="ARBA00022741"/>
    </source>
</evidence>
<evidence type="ECO:0000256" key="9">
    <source>
        <dbReference type="ARBA" id="ARBA00022840"/>
    </source>
</evidence>
<sequence>MNARVGHFGLAKQNREGQSHLTTHVAGTQGYLAPEYALYGQLTEKSDVYSFGVVVLKIMSGRRALDRSGDMAFVVSDWEWGLMKAGKVGEVIEEGIRKEGPMSVMERFVMVGILCSHVTVGFRSTMTEALRLLEGDVELPEIPDGQMPLGIHDSSFNFENTFACLRA</sequence>
<dbReference type="PANTHER" id="PTHR47989:SF62">
    <property type="entry name" value="OS05G0423500 PROTEIN"/>
    <property type="match status" value="1"/>
</dbReference>
<reference evidence="18" key="1">
    <citation type="journal article" date="2013" name="Science">
        <title>The Amborella genome and the evolution of flowering plants.</title>
        <authorList>
            <consortium name="Amborella Genome Project"/>
        </authorList>
    </citation>
    <scope>NUCLEOTIDE SEQUENCE [LARGE SCALE GENOMIC DNA]</scope>
</reference>
<evidence type="ECO:0000256" key="14">
    <source>
        <dbReference type="ARBA" id="ARBA00047899"/>
    </source>
</evidence>
<keyword evidence="12" id="KW-0675">Receptor</keyword>
<protein>
    <recommendedName>
        <fullName evidence="2">non-specific serine/threonine protein kinase</fullName>
        <ecNumber evidence="2">2.7.11.1</ecNumber>
    </recommendedName>
</protein>
<evidence type="ECO:0000256" key="2">
    <source>
        <dbReference type="ARBA" id="ARBA00012513"/>
    </source>
</evidence>
<dbReference type="AlphaFoldDB" id="W1PFM6"/>
<keyword evidence="9" id="KW-0067">ATP-binding</keyword>
<comment type="catalytic activity">
    <reaction evidence="14">
        <text>L-threonyl-[protein] + ATP = O-phospho-L-threonyl-[protein] + ADP + H(+)</text>
        <dbReference type="Rhea" id="RHEA:46608"/>
        <dbReference type="Rhea" id="RHEA-COMP:11060"/>
        <dbReference type="Rhea" id="RHEA-COMP:11605"/>
        <dbReference type="ChEBI" id="CHEBI:15378"/>
        <dbReference type="ChEBI" id="CHEBI:30013"/>
        <dbReference type="ChEBI" id="CHEBI:30616"/>
        <dbReference type="ChEBI" id="CHEBI:61977"/>
        <dbReference type="ChEBI" id="CHEBI:456216"/>
        <dbReference type="EC" id="2.7.11.1"/>
    </reaction>
</comment>
<dbReference type="eggNOG" id="KOG1187">
    <property type="taxonomic scope" value="Eukaryota"/>
</dbReference>
<feature type="domain" description="Protein kinase" evidence="16">
    <location>
        <begin position="1"/>
        <end position="120"/>
    </location>
</feature>
<dbReference type="GO" id="GO:0016020">
    <property type="term" value="C:membrane"/>
    <property type="evidence" value="ECO:0007669"/>
    <property type="project" value="UniProtKB-SubCell"/>
</dbReference>
<keyword evidence="7" id="KW-0547">Nucleotide-binding</keyword>
<dbReference type="GO" id="GO:0004672">
    <property type="term" value="F:protein kinase activity"/>
    <property type="evidence" value="ECO:0000318"/>
    <property type="project" value="GO_Central"/>
</dbReference>
<evidence type="ECO:0000256" key="11">
    <source>
        <dbReference type="ARBA" id="ARBA00023136"/>
    </source>
</evidence>
<evidence type="ECO:0000256" key="8">
    <source>
        <dbReference type="ARBA" id="ARBA00022777"/>
    </source>
</evidence>
<evidence type="ECO:0000313" key="18">
    <source>
        <dbReference type="Proteomes" id="UP000017836"/>
    </source>
</evidence>
<dbReference type="InterPro" id="IPR011009">
    <property type="entry name" value="Kinase-like_dom_sf"/>
</dbReference>
<keyword evidence="11" id="KW-0472">Membrane</keyword>
<evidence type="ECO:0000256" key="13">
    <source>
        <dbReference type="ARBA" id="ARBA00023180"/>
    </source>
</evidence>
<dbReference type="HOGENOM" id="CLU_000288_21_4_1"/>
<evidence type="ECO:0000256" key="15">
    <source>
        <dbReference type="ARBA" id="ARBA00048679"/>
    </source>
</evidence>
<evidence type="ECO:0000256" key="1">
    <source>
        <dbReference type="ARBA" id="ARBA00004479"/>
    </source>
</evidence>
<organism evidence="17 18">
    <name type="scientific">Amborella trichopoda</name>
    <dbReference type="NCBI Taxonomy" id="13333"/>
    <lineage>
        <taxon>Eukaryota</taxon>
        <taxon>Viridiplantae</taxon>
        <taxon>Streptophyta</taxon>
        <taxon>Embryophyta</taxon>
        <taxon>Tracheophyta</taxon>
        <taxon>Spermatophyta</taxon>
        <taxon>Magnoliopsida</taxon>
        <taxon>Amborellales</taxon>
        <taxon>Amborellaceae</taxon>
        <taxon>Amborella</taxon>
    </lineage>
</organism>
<keyword evidence="18" id="KW-1185">Reference proteome</keyword>
<keyword evidence="10" id="KW-1133">Transmembrane helix</keyword>
<keyword evidence="13" id="KW-0325">Glycoprotein</keyword>
<evidence type="ECO:0000256" key="3">
    <source>
        <dbReference type="ARBA" id="ARBA00022527"/>
    </source>
</evidence>
<dbReference type="Gene3D" id="1.10.510.10">
    <property type="entry name" value="Transferase(Phosphotransferase) domain 1"/>
    <property type="match status" value="1"/>
</dbReference>
<dbReference type="GO" id="GO:0004674">
    <property type="term" value="F:protein serine/threonine kinase activity"/>
    <property type="evidence" value="ECO:0007669"/>
    <property type="project" value="UniProtKB-KW"/>
</dbReference>
<dbReference type="Gramene" id="ERN08782">
    <property type="protein sequence ID" value="ERN08782"/>
    <property type="gene ID" value="AMTR_s00017p00252860"/>
</dbReference>
<dbReference type="EC" id="2.7.11.1" evidence="2"/>
<gene>
    <name evidence="17" type="ORF">AMTR_s00017p00252860</name>
</gene>
<evidence type="ECO:0000256" key="5">
    <source>
        <dbReference type="ARBA" id="ARBA00022692"/>
    </source>
</evidence>
<evidence type="ECO:0000256" key="10">
    <source>
        <dbReference type="ARBA" id="ARBA00022989"/>
    </source>
</evidence>
<dbReference type="GO" id="GO:0005524">
    <property type="term" value="F:ATP binding"/>
    <property type="evidence" value="ECO:0007669"/>
    <property type="project" value="UniProtKB-KW"/>
</dbReference>
<dbReference type="EMBL" id="KI393256">
    <property type="protein sequence ID" value="ERN08782.1"/>
    <property type="molecule type" value="Genomic_DNA"/>
</dbReference>
<dbReference type="FunFam" id="1.10.510.10:FF:000287">
    <property type="entry name" value="probable LRR receptor-like serine/threonine-protein kinase RKF3"/>
    <property type="match status" value="1"/>
</dbReference>
<dbReference type="Pfam" id="PF00069">
    <property type="entry name" value="Pkinase"/>
    <property type="match status" value="1"/>
</dbReference>
<evidence type="ECO:0000256" key="4">
    <source>
        <dbReference type="ARBA" id="ARBA00022679"/>
    </source>
</evidence>
<comment type="catalytic activity">
    <reaction evidence="15">
        <text>L-seryl-[protein] + ATP = O-phospho-L-seryl-[protein] + ADP + H(+)</text>
        <dbReference type="Rhea" id="RHEA:17989"/>
        <dbReference type="Rhea" id="RHEA-COMP:9863"/>
        <dbReference type="Rhea" id="RHEA-COMP:11604"/>
        <dbReference type="ChEBI" id="CHEBI:15378"/>
        <dbReference type="ChEBI" id="CHEBI:29999"/>
        <dbReference type="ChEBI" id="CHEBI:30616"/>
        <dbReference type="ChEBI" id="CHEBI:83421"/>
        <dbReference type="ChEBI" id="CHEBI:456216"/>
        <dbReference type="EC" id="2.7.11.1"/>
    </reaction>
</comment>
<evidence type="ECO:0000256" key="6">
    <source>
        <dbReference type="ARBA" id="ARBA00022729"/>
    </source>
</evidence>
<dbReference type="PANTHER" id="PTHR47989">
    <property type="entry name" value="OS01G0750732 PROTEIN"/>
    <property type="match status" value="1"/>
</dbReference>
<keyword evidence="5" id="KW-0812">Transmembrane</keyword>
<evidence type="ECO:0000259" key="16">
    <source>
        <dbReference type="PROSITE" id="PS50011"/>
    </source>
</evidence>
<dbReference type="Proteomes" id="UP000017836">
    <property type="component" value="Unassembled WGS sequence"/>
</dbReference>
<keyword evidence="3" id="KW-0723">Serine/threonine-protein kinase</keyword>
<proteinExistence type="predicted"/>
<dbReference type="SUPFAM" id="SSF56112">
    <property type="entry name" value="Protein kinase-like (PK-like)"/>
    <property type="match status" value="1"/>
</dbReference>
<keyword evidence="8" id="KW-0418">Kinase</keyword>
<dbReference type="OMA" id="FENTFAC"/>
<evidence type="ECO:0000313" key="17">
    <source>
        <dbReference type="EMBL" id="ERN08782.1"/>
    </source>
</evidence>
<keyword evidence="6" id="KW-0732">Signal</keyword>
<accession>W1PFM6</accession>
<keyword evidence="4" id="KW-0808">Transferase</keyword>
<dbReference type="InterPro" id="IPR000719">
    <property type="entry name" value="Prot_kinase_dom"/>
</dbReference>